<evidence type="ECO:0000313" key="1">
    <source>
        <dbReference type="EMBL" id="KAH3709708.1"/>
    </source>
</evidence>
<reference evidence="1" key="2">
    <citation type="submission" date="2020-11" db="EMBL/GenBank/DDBJ databases">
        <authorList>
            <person name="McCartney M.A."/>
            <person name="Auch B."/>
            <person name="Kono T."/>
            <person name="Mallez S."/>
            <person name="Becker A."/>
            <person name="Gohl D.M."/>
            <person name="Silverstein K.A.T."/>
            <person name="Koren S."/>
            <person name="Bechman K.B."/>
            <person name="Herman A."/>
            <person name="Abrahante J.E."/>
            <person name="Garbe J."/>
        </authorList>
    </citation>
    <scope>NUCLEOTIDE SEQUENCE</scope>
    <source>
        <strain evidence="1">Duluth1</strain>
        <tissue evidence="1">Whole animal</tissue>
    </source>
</reference>
<name>A0A9D3YYZ1_DREPO</name>
<protein>
    <submittedName>
        <fullName evidence="1">Uncharacterized protein</fullName>
    </submittedName>
</protein>
<keyword evidence="2" id="KW-1185">Reference proteome</keyword>
<dbReference type="EMBL" id="JAIWYP010000014">
    <property type="protein sequence ID" value="KAH3709708.1"/>
    <property type="molecule type" value="Genomic_DNA"/>
</dbReference>
<dbReference type="AlphaFoldDB" id="A0A9D3YYZ1"/>
<sequence>MNCFTPPLTLLKLSAVSKKRNTTARIFMEERIRAIGMLHSGANRLSVRFGKNFNEPEVLLTFIAVLAGKLQLIARTGIVSEPLEYALDALPIITPRHRRARLVWARRYLSRFDSFTWLHYDETGKIDNTKVDGSFISDGFFNWKQGPVKFRKHDGSECHKEAVERRFPQLRVTCERCCQRGTAKEKTDNWKHLYQNESSHKTHHINLQKLDRLPNVWRLSTPLFMSEYLFFN</sequence>
<comment type="caution">
    <text evidence="1">The sequence shown here is derived from an EMBL/GenBank/DDBJ whole genome shotgun (WGS) entry which is preliminary data.</text>
</comment>
<accession>A0A9D3YYZ1</accession>
<reference evidence="1" key="1">
    <citation type="journal article" date="2019" name="bioRxiv">
        <title>The Genome of the Zebra Mussel, Dreissena polymorpha: A Resource for Invasive Species Research.</title>
        <authorList>
            <person name="McCartney M.A."/>
            <person name="Auch B."/>
            <person name="Kono T."/>
            <person name="Mallez S."/>
            <person name="Zhang Y."/>
            <person name="Obille A."/>
            <person name="Becker A."/>
            <person name="Abrahante J.E."/>
            <person name="Garbe J."/>
            <person name="Badalamenti J.P."/>
            <person name="Herman A."/>
            <person name="Mangelson H."/>
            <person name="Liachko I."/>
            <person name="Sullivan S."/>
            <person name="Sone E.D."/>
            <person name="Koren S."/>
            <person name="Silverstein K.A.T."/>
            <person name="Beckman K.B."/>
            <person name="Gohl D.M."/>
        </authorList>
    </citation>
    <scope>NUCLEOTIDE SEQUENCE</scope>
    <source>
        <strain evidence="1">Duluth1</strain>
        <tissue evidence="1">Whole animal</tissue>
    </source>
</reference>
<proteinExistence type="predicted"/>
<gene>
    <name evidence="1" type="ORF">DPMN_069171</name>
</gene>
<dbReference type="Proteomes" id="UP000828390">
    <property type="component" value="Unassembled WGS sequence"/>
</dbReference>
<organism evidence="1 2">
    <name type="scientific">Dreissena polymorpha</name>
    <name type="common">Zebra mussel</name>
    <name type="synonym">Mytilus polymorpha</name>
    <dbReference type="NCBI Taxonomy" id="45954"/>
    <lineage>
        <taxon>Eukaryota</taxon>
        <taxon>Metazoa</taxon>
        <taxon>Spiralia</taxon>
        <taxon>Lophotrochozoa</taxon>
        <taxon>Mollusca</taxon>
        <taxon>Bivalvia</taxon>
        <taxon>Autobranchia</taxon>
        <taxon>Heteroconchia</taxon>
        <taxon>Euheterodonta</taxon>
        <taxon>Imparidentia</taxon>
        <taxon>Neoheterodontei</taxon>
        <taxon>Myida</taxon>
        <taxon>Dreissenoidea</taxon>
        <taxon>Dreissenidae</taxon>
        <taxon>Dreissena</taxon>
    </lineage>
</organism>
<evidence type="ECO:0000313" key="2">
    <source>
        <dbReference type="Proteomes" id="UP000828390"/>
    </source>
</evidence>